<dbReference type="SUPFAM" id="SSF57095">
    <property type="entry name" value="Scorpion toxin-like"/>
    <property type="match status" value="1"/>
</dbReference>
<feature type="domain" description="Invertebrate defensins family profile" evidence="3">
    <location>
        <begin position="53"/>
        <end position="92"/>
    </location>
</feature>
<sequence>MKNIACLILLVALAMATAQTEVTDIGNTTTTTTTTTTTAAALLEETRRGRKFRETCTRKGTKFVKNQACQAYCIMNGYRSGHCNKKDCICTKKGRKL</sequence>
<dbReference type="GO" id="GO:0005576">
    <property type="term" value="C:extracellular region"/>
    <property type="evidence" value="ECO:0007669"/>
    <property type="project" value="UniProtKB-ARBA"/>
</dbReference>
<accession>Q2VK91</accession>
<dbReference type="PROSITE" id="PS51378">
    <property type="entry name" value="INVERT_DEFENSINS"/>
    <property type="match status" value="1"/>
</dbReference>
<keyword evidence="1" id="KW-1015">Disulfide bond</keyword>
<feature type="signal peptide" evidence="2">
    <location>
        <begin position="1"/>
        <end position="18"/>
    </location>
</feature>
<proteinExistence type="predicted"/>
<dbReference type="Pfam" id="PF01097">
    <property type="entry name" value="Defensin_2"/>
    <property type="match status" value="1"/>
</dbReference>
<reference evidence="4" key="1">
    <citation type="journal article" date="2005" name="Genetics">
        <title>Molecular population genetics of accessory gland protein genes and testis-expressed genes in Drosophila mojavensis and D. arizonae.</title>
        <authorList>
            <person name="Wagstaff B.J."/>
            <person name="Begun D.J."/>
        </authorList>
    </citation>
    <scope>NUCLEOTIDE SEQUENCE</scope>
    <source>
        <strain evidence="4">15081-1352.02</strain>
    </source>
</reference>
<dbReference type="Gene3D" id="3.30.30.10">
    <property type="entry name" value="Knottin, scorpion toxin-like"/>
    <property type="match status" value="1"/>
</dbReference>
<keyword evidence="2" id="KW-0732">Signal</keyword>
<evidence type="ECO:0000313" key="4">
    <source>
        <dbReference type="EMBL" id="AAZ42764.1"/>
    </source>
</evidence>
<name>Q2VK91_DROMO</name>
<gene>
    <name evidence="4" type="primary">Acp27a</name>
</gene>
<dbReference type="GO" id="GO:0050830">
    <property type="term" value="P:defense response to Gram-positive bacterium"/>
    <property type="evidence" value="ECO:0007669"/>
    <property type="project" value="UniProtKB-ARBA"/>
</dbReference>
<dbReference type="InterPro" id="IPR001542">
    <property type="entry name" value="Defensin_invertebrate/fungal"/>
</dbReference>
<organism evidence="4">
    <name type="scientific">Drosophila mojavensis</name>
    <name type="common">Fruit fly</name>
    <dbReference type="NCBI Taxonomy" id="7230"/>
    <lineage>
        <taxon>Eukaryota</taxon>
        <taxon>Metazoa</taxon>
        <taxon>Ecdysozoa</taxon>
        <taxon>Arthropoda</taxon>
        <taxon>Hexapoda</taxon>
        <taxon>Insecta</taxon>
        <taxon>Pterygota</taxon>
        <taxon>Neoptera</taxon>
        <taxon>Endopterygota</taxon>
        <taxon>Diptera</taxon>
        <taxon>Brachycera</taxon>
        <taxon>Muscomorpha</taxon>
        <taxon>Ephydroidea</taxon>
        <taxon>Drosophilidae</taxon>
        <taxon>Drosophila</taxon>
    </lineage>
</organism>
<evidence type="ECO:0000256" key="2">
    <source>
        <dbReference type="SAM" id="SignalP"/>
    </source>
</evidence>
<dbReference type="InterPro" id="IPR036574">
    <property type="entry name" value="Scorpion_toxin-like_sf"/>
</dbReference>
<dbReference type="EMBL" id="DQ079280">
    <property type="protein sequence ID" value="AAZ42764.1"/>
    <property type="molecule type" value="Genomic_DNA"/>
</dbReference>
<dbReference type="AlphaFoldDB" id="Q2VK91"/>
<evidence type="ECO:0000256" key="1">
    <source>
        <dbReference type="ARBA" id="ARBA00023157"/>
    </source>
</evidence>
<evidence type="ECO:0000259" key="3">
    <source>
        <dbReference type="PROSITE" id="PS51378"/>
    </source>
</evidence>
<feature type="chain" id="PRO_5004217845" evidence="2">
    <location>
        <begin position="19"/>
        <end position="97"/>
    </location>
</feature>
<protein>
    <submittedName>
        <fullName evidence="4">Acp27a</fullName>
    </submittedName>
</protein>